<dbReference type="AlphaFoldDB" id="A0A837IT77"/>
<sequence>MFPPIFYDIRIFEMFFVSFKIFFAHFVRNRLFSSRSFTDRRPIFINVSVTGSNFAKCSALINQRAKLSVKFTAKLFWIEGNRPACEKKRIIFTINCK</sequence>
<dbReference type="Proteomes" id="UP000035618">
    <property type="component" value="Unassembled WGS sequence"/>
</dbReference>
<keyword evidence="1" id="KW-1133">Transmembrane helix</keyword>
<organism evidence="2 3">
    <name type="scientific">Ligilactobacillus ruminis</name>
    <dbReference type="NCBI Taxonomy" id="1623"/>
    <lineage>
        <taxon>Bacteria</taxon>
        <taxon>Bacillati</taxon>
        <taxon>Bacillota</taxon>
        <taxon>Bacilli</taxon>
        <taxon>Lactobacillales</taxon>
        <taxon>Lactobacillaceae</taxon>
        <taxon>Ligilactobacillus</taxon>
    </lineage>
</organism>
<gene>
    <name evidence="2" type="ORF">LRB_870</name>
</gene>
<keyword evidence="1" id="KW-0812">Transmembrane</keyword>
<evidence type="ECO:0000313" key="3">
    <source>
        <dbReference type="Proteomes" id="UP000035618"/>
    </source>
</evidence>
<proteinExistence type="predicted"/>
<reference evidence="2 3" key="1">
    <citation type="journal article" date="2015" name="BMC Microbiol.">
        <title>Lactobacillus ruminis strains cluster according to their mammalian gut source.</title>
        <authorList>
            <person name="O' Donnell M.M."/>
            <person name="Harris H.M."/>
            <person name="Lynch D.B."/>
            <person name="Ross R.P."/>
            <person name="O'Toole P.W."/>
        </authorList>
    </citation>
    <scope>NUCLEOTIDE SEQUENCE [LARGE SCALE GENOMIC DNA]</scope>
    <source>
        <strain evidence="2 3">ATCC 27780</strain>
    </source>
</reference>
<comment type="caution">
    <text evidence="2">The sequence shown here is derived from an EMBL/GenBank/DDBJ whole genome shotgun (WGS) entry which is preliminary data.</text>
</comment>
<evidence type="ECO:0000256" key="1">
    <source>
        <dbReference type="SAM" id="Phobius"/>
    </source>
</evidence>
<dbReference type="EMBL" id="JHAJ01000068">
    <property type="protein sequence ID" value="KLA46313.1"/>
    <property type="molecule type" value="Genomic_DNA"/>
</dbReference>
<evidence type="ECO:0000313" key="2">
    <source>
        <dbReference type="EMBL" id="KLA46313.1"/>
    </source>
</evidence>
<keyword evidence="1" id="KW-0472">Membrane</keyword>
<protein>
    <submittedName>
        <fullName evidence="2">Uncharacterized protein</fullName>
    </submittedName>
</protein>
<name>A0A837IT77_9LACO</name>
<feature type="transmembrane region" description="Helical" evidence="1">
    <location>
        <begin position="6"/>
        <end position="27"/>
    </location>
</feature>
<accession>A0A837IT77</accession>